<comment type="caution">
    <text evidence="5">The sequence shown here is derived from an EMBL/GenBank/DDBJ whole genome shotgun (WGS) entry which is preliminary data.</text>
</comment>
<dbReference type="PROSITE" id="PS50088">
    <property type="entry name" value="ANK_REPEAT"/>
    <property type="match status" value="1"/>
</dbReference>
<evidence type="ECO:0000313" key="6">
    <source>
        <dbReference type="Proteomes" id="UP000789595"/>
    </source>
</evidence>
<gene>
    <name evidence="5" type="ORF">PECAL_5P23730</name>
</gene>
<reference evidence="5" key="1">
    <citation type="submission" date="2021-11" db="EMBL/GenBank/DDBJ databases">
        <authorList>
            <consortium name="Genoscope - CEA"/>
            <person name="William W."/>
        </authorList>
    </citation>
    <scope>NUCLEOTIDE SEQUENCE</scope>
</reference>
<evidence type="ECO:0000313" key="5">
    <source>
        <dbReference type="EMBL" id="CAH0377853.1"/>
    </source>
</evidence>
<dbReference type="PROSITE" id="PS50297">
    <property type="entry name" value="ANK_REP_REGION"/>
    <property type="match status" value="1"/>
</dbReference>
<dbReference type="Gene3D" id="1.25.40.20">
    <property type="entry name" value="Ankyrin repeat-containing domain"/>
    <property type="match status" value="1"/>
</dbReference>
<dbReference type="SUPFAM" id="SSF48403">
    <property type="entry name" value="Ankyrin repeat"/>
    <property type="match status" value="1"/>
</dbReference>
<evidence type="ECO:0000256" key="2">
    <source>
        <dbReference type="ARBA" id="ARBA00023043"/>
    </source>
</evidence>
<protein>
    <submittedName>
        <fullName evidence="5">Uncharacterized protein</fullName>
    </submittedName>
</protein>
<dbReference type="SMART" id="SM00248">
    <property type="entry name" value="ANK"/>
    <property type="match status" value="3"/>
</dbReference>
<evidence type="ECO:0000256" key="4">
    <source>
        <dbReference type="SAM" id="MobiDB-lite"/>
    </source>
</evidence>
<keyword evidence="2 3" id="KW-0040">ANK repeat</keyword>
<feature type="region of interest" description="Disordered" evidence="4">
    <location>
        <begin position="172"/>
        <end position="212"/>
    </location>
</feature>
<evidence type="ECO:0000256" key="3">
    <source>
        <dbReference type="PROSITE-ProRule" id="PRU00023"/>
    </source>
</evidence>
<dbReference type="Proteomes" id="UP000789595">
    <property type="component" value="Unassembled WGS sequence"/>
</dbReference>
<keyword evidence="1" id="KW-0677">Repeat</keyword>
<dbReference type="AlphaFoldDB" id="A0A8J2SX11"/>
<feature type="repeat" description="ANK" evidence="3">
    <location>
        <begin position="113"/>
        <end position="145"/>
    </location>
</feature>
<accession>A0A8J2SX11</accession>
<dbReference type="InterPro" id="IPR036770">
    <property type="entry name" value="Ankyrin_rpt-contain_sf"/>
</dbReference>
<dbReference type="PANTHER" id="PTHR24173">
    <property type="entry name" value="ANKYRIN REPEAT CONTAINING"/>
    <property type="match status" value="1"/>
</dbReference>
<dbReference type="InterPro" id="IPR002110">
    <property type="entry name" value="Ankyrin_rpt"/>
</dbReference>
<name>A0A8J2SX11_9STRA</name>
<dbReference type="Pfam" id="PF00023">
    <property type="entry name" value="Ank"/>
    <property type="match status" value="1"/>
</dbReference>
<feature type="compositionally biased region" description="Pro residues" evidence="4">
    <location>
        <begin position="185"/>
        <end position="203"/>
    </location>
</feature>
<sequence>MQFVGGNFTLKKNGPELVEACKVDDVETARGCLERCPYSIHFKDAEGLTPLHVAAAHDSKKCVVALVDSAPAVPARTPCGDTALHTAARSGAPQASAMLIASHDFALDAPNTWDETPLHLAASSGSLETVKYFIGAGADKTLRDHMRRTPYNVAEDLGYDDELLSLLAVDDDEEPVTSRVEPSAAPAPPPPPERAVPTKPPPAGAAANVVRDRRKTNIAAARKELEEALAL</sequence>
<evidence type="ECO:0000256" key="1">
    <source>
        <dbReference type="ARBA" id="ARBA00022737"/>
    </source>
</evidence>
<organism evidence="5 6">
    <name type="scientific">Pelagomonas calceolata</name>
    <dbReference type="NCBI Taxonomy" id="35677"/>
    <lineage>
        <taxon>Eukaryota</taxon>
        <taxon>Sar</taxon>
        <taxon>Stramenopiles</taxon>
        <taxon>Ochrophyta</taxon>
        <taxon>Pelagophyceae</taxon>
        <taxon>Pelagomonadales</taxon>
        <taxon>Pelagomonadaceae</taxon>
        <taxon>Pelagomonas</taxon>
    </lineage>
</organism>
<dbReference type="EMBL" id="CAKKNE010000005">
    <property type="protein sequence ID" value="CAH0377853.1"/>
    <property type="molecule type" value="Genomic_DNA"/>
</dbReference>
<dbReference type="OrthoDB" id="116797at2759"/>
<keyword evidence="6" id="KW-1185">Reference proteome</keyword>
<dbReference type="PANTHER" id="PTHR24173:SF74">
    <property type="entry name" value="ANKYRIN REPEAT DOMAIN-CONTAINING PROTEIN 16"/>
    <property type="match status" value="1"/>
</dbReference>
<dbReference type="Pfam" id="PF12796">
    <property type="entry name" value="Ank_2"/>
    <property type="match status" value="1"/>
</dbReference>
<proteinExistence type="predicted"/>